<organism evidence="1 2">
    <name type="scientific">Crucibulum laeve</name>
    <dbReference type="NCBI Taxonomy" id="68775"/>
    <lineage>
        <taxon>Eukaryota</taxon>
        <taxon>Fungi</taxon>
        <taxon>Dikarya</taxon>
        <taxon>Basidiomycota</taxon>
        <taxon>Agaricomycotina</taxon>
        <taxon>Agaricomycetes</taxon>
        <taxon>Agaricomycetidae</taxon>
        <taxon>Agaricales</taxon>
        <taxon>Agaricineae</taxon>
        <taxon>Nidulariaceae</taxon>
        <taxon>Crucibulum</taxon>
    </lineage>
</organism>
<dbReference type="InterPro" id="IPR027417">
    <property type="entry name" value="P-loop_NTPase"/>
</dbReference>
<evidence type="ECO:0000313" key="2">
    <source>
        <dbReference type="Proteomes" id="UP000308652"/>
    </source>
</evidence>
<keyword evidence="2" id="KW-1185">Reference proteome</keyword>
<dbReference type="Gene3D" id="3.40.50.300">
    <property type="entry name" value="P-loop containing nucleotide triphosphate hydrolases"/>
    <property type="match status" value="1"/>
</dbReference>
<accession>A0A5C3MER0</accession>
<gene>
    <name evidence="1" type="ORF">BDQ12DRAFT_722486</name>
</gene>
<proteinExistence type="predicted"/>
<dbReference type="CDD" id="cd21037">
    <property type="entry name" value="MLKL_NTD"/>
    <property type="match status" value="1"/>
</dbReference>
<dbReference type="EMBL" id="ML213599">
    <property type="protein sequence ID" value="TFK39651.1"/>
    <property type="molecule type" value="Genomic_DNA"/>
</dbReference>
<dbReference type="InterPro" id="IPR059179">
    <property type="entry name" value="MLKL-like_MCAfunc"/>
</dbReference>
<dbReference type="AlphaFoldDB" id="A0A5C3MER0"/>
<evidence type="ECO:0000313" key="1">
    <source>
        <dbReference type="EMBL" id="TFK39651.1"/>
    </source>
</evidence>
<sequence length="605" mass="67232">MLQARDLKAPSKTEDLLQYGAIAARTLKEIAEATGVPCLKAIAGLTMLIIQTVQTVRYNKDECIRMTECIYWLICAIINICKNTEAELSPTMMGNIEQLQDTLQKLLSYVRMHVDAIQHALDVFGVQSHVITAVTLAEMQDHASRCHQEVMNVLSSKQAALPPGTTLEDLRRSSSGLSLLPTLPLTFSGHGKEQQEIITIMQNTTPPRIDILGPGGIGKTSLAISVQHDHNIIDTYGTRRWRQENISLLPDGVDKISSLEKSISMSVSSLRMRNTPDALELLSLLALLPDGILEATLLQMKLPFNNVPKCIFTLVSTSLVYVDGRGRVKALTPIRDYTRTYHPPRNESLQSLNTYVNQILDVWTPNDDYPSQHQIDTISSELGNIYSILDYNLRVAQDYADYSFQTVKAVISLLRLMNQTALGSIDFLLSFSSIIKQLGNQKLRGQILYHLGSLSQRYVTSRDAEKDLQDAYNCFESVGALNEQVMVTISLSYLAEDPIKASNIARKAVSMTTHGFLDIHVRCRAFVALSSALLNSGYINDALHLLQEPEALSRATENLKGELICINIRARAPNLRCLGSKILSSRTDAISGFDFHPWGYVLLEV</sequence>
<name>A0A5C3MER0_9AGAR</name>
<dbReference type="Proteomes" id="UP000308652">
    <property type="component" value="Unassembled WGS sequence"/>
</dbReference>
<evidence type="ECO:0008006" key="3">
    <source>
        <dbReference type="Google" id="ProtNLM"/>
    </source>
</evidence>
<dbReference type="SUPFAM" id="SSF52540">
    <property type="entry name" value="P-loop containing nucleoside triphosphate hydrolases"/>
    <property type="match status" value="1"/>
</dbReference>
<dbReference type="GO" id="GO:0007166">
    <property type="term" value="P:cell surface receptor signaling pathway"/>
    <property type="evidence" value="ECO:0007669"/>
    <property type="project" value="InterPro"/>
</dbReference>
<dbReference type="InterPro" id="IPR036537">
    <property type="entry name" value="Adaptor_Cbl_N_dom_sf"/>
</dbReference>
<dbReference type="OrthoDB" id="5279713at2759"/>
<protein>
    <recommendedName>
        <fullName evidence="3">NB-ARC domain-containing protein</fullName>
    </recommendedName>
</protein>
<reference evidence="1 2" key="1">
    <citation type="journal article" date="2019" name="Nat. Ecol. Evol.">
        <title>Megaphylogeny resolves global patterns of mushroom evolution.</title>
        <authorList>
            <person name="Varga T."/>
            <person name="Krizsan K."/>
            <person name="Foldi C."/>
            <person name="Dima B."/>
            <person name="Sanchez-Garcia M."/>
            <person name="Sanchez-Ramirez S."/>
            <person name="Szollosi G.J."/>
            <person name="Szarkandi J.G."/>
            <person name="Papp V."/>
            <person name="Albert L."/>
            <person name="Andreopoulos W."/>
            <person name="Angelini C."/>
            <person name="Antonin V."/>
            <person name="Barry K.W."/>
            <person name="Bougher N.L."/>
            <person name="Buchanan P."/>
            <person name="Buyck B."/>
            <person name="Bense V."/>
            <person name="Catcheside P."/>
            <person name="Chovatia M."/>
            <person name="Cooper J."/>
            <person name="Damon W."/>
            <person name="Desjardin D."/>
            <person name="Finy P."/>
            <person name="Geml J."/>
            <person name="Haridas S."/>
            <person name="Hughes K."/>
            <person name="Justo A."/>
            <person name="Karasinski D."/>
            <person name="Kautmanova I."/>
            <person name="Kiss B."/>
            <person name="Kocsube S."/>
            <person name="Kotiranta H."/>
            <person name="LaButti K.M."/>
            <person name="Lechner B.E."/>
            <person name="Liimatainen K."/>
            <person name="Lipzen A."/>
            <person name="Lukacs Z."/>
            <person name="Mihaltcheva S."/>
            <person name="Morgado L.N."/>
            <person name="Niskanen T."/>
            <person name="Noordeloos M.E."/>
            <person name="Ohm R.A."/>
            <person name="Ortiz-Santana B."/>
            <person name="Ovrebo C."/>
            <person name="Racz N."/>
            <person name="Riley R."/>
            <person name="Savchenko A."/>
            <person name="Shiryaev A."/>
            <person name="Soop K."/>
            <person name="Spirin V."/>
            <person name="Szebenyi C."/>
            <person name="Tomsovsky M."/>
            <person name="Tulloss R.E."/>
            <person name="Uehling J."/>
            <person name="Grigoriev I.V."/>
            <person name="Vagvolgyi C."/>
            <person name="Papp T."/>
            <person name="Martin F.M."/>
            <person name="Miettinen O."/>
            <person name="Hibbett D.S."/>
            <person name="Nagy L.G."/>
        </authorList>
    </citation>
    <scope>NUCLEOTIDE SEQUENCE [LARGE SCALE GENOMIC DNA]</scope>
    <source>
        <strain evidence="1 2">CBS 166.37</strain>
    </source>
</reference>
<dbReference type="Gene3D" id="1.20.930.20">
    <property type="entry name" value="Adaptor protein Cbl, N-terminal domain"/>
    <property type="match status" value="1"/>
</dbReference>